<accession>A0A5J4RJ34</accession>
<organism evidence="2">
    <name type="scientific">termite gut metagenome</name>
    <dbReference type="NCBI Taxonomy" id="433724"/>
    <lineage>
        <taxon>unclassified sequences</taxon>
        <taxon>metagenomes</taxon>
        <taxon>organismal metagenomes</taxon>
    </lineage>
</organism>
<feature type="domain" description="Antitoxin SocA-like Panacea" evidence="1">
    <location>
        <begin position="35"/>
        <end position="143"/>
    </location>
</feature>
<dbReference type="InterPro" id="IPR025272">
    <property type="entry name" value="SocA_Panacea"/>
</dbReference>
<dbReference type="Pfam" id="PF13274">
    <property type="entry name" value="SocA_Panacea"/>
    <property type="match status" value="1"/>
</dbReference>
<comment type="caution">
    <text evidence="2">The sequence shown here is derived from an EMBL/GenBank/DDBJ whole genome shotgun (WGS) entry which is preliminary data.</text>
</comment>
<gene>
    <name evidence="2" type="ORF">EZS27_018442</name>
</gene>
<protein>
    <recommendedName>
        <fullName evidence="1">Antitoxin SocA-like Panacea domain-containing protein</fullName>
    </recommendedName>
</protein>
<name>A0A5J4RJ34_9ZZZZ</name>
<evidence type="ECO:0000259" key="1">
    <source>
        <dbReference type="Pfam" id="PF13274"/>
    </source>
</evidence>
<dbReference type="AlphaFoldDB" id="A0A5J4RJ34"/>
<reference evidence="2" key="1">
    <citation type="submission" date="2019-03" db="EMBL/GenBank/DDBJ databases">
        <title>Single cell metagenomics reveals metabolic interactions within the superorganism composed of flagellate Streblomastix strix and complex community of Bacteroidetes bacteria on its surface.</title>
        <authorList>
            <person name="Treitli S.C."/>
            <person name="Kolisko M."/>
            <person name="Husnik F."/>
            <person name="Keeling P."/>
            <person name="Hampl V."/>
        </authorList>
    </citation>
    <scope>NUCLEOTIDE SEQUENCE</scope>
    <source>
        <strain evidence="2">STM</strain>
    </source>
</reference>
<sequence>MKGSANRYSKETIDKIGNAIVYLAHHIPDLSKTKLLKLLYLIEESSAVKYHTPFFGIRFEVWQAGPVAKDVFMDLSEKAVLLKDFVETVQAKNGGTYIKPVSEFNDDEFSDHDVDVLDSIVRSYGKKTAEELVKLTHKESSLWYKAAKENNLLDSFRSGKVNYSSIEIDFTNLLPSCAAEVYLENRELNQSMEAFKE</sequence>
<proteinExistence type="predicted"/>
<dbReference type="EMBL" id="SNRY01001153">
    <property type="protein sequence ID" value="KAA6333113.1"/>
    <property type="molecule type" value="Genomic_DNA"/>
</dbReference>
<evidence type="ECO:0000313" key="2">
    <source>
        <dbReference type="EMBL" id="KAA6333113.1"/>
    </source>
</evidence>